<dbReference type="AlphaFoldDB" id="A0A9D2HA79"/>
<organism evidence="1 2">
    <name type="scientific">Candidatus Mediterraneibacter pullicola</name>
    <dbReference type="NCBI Taxonomy" id="2838682"/>
    <lineage>
        <taxon>Bacteria</taxon>
        <taxon>Bacillati</taxon>
        <taxon>Bacillota</taxon>
        <taxon>Clostridia</taxon>
        <taxon>Lachnospirales</taxon>
        <taxon>Lachnospiraceae</taxon>
        <taxon>Mediterraneibacter</taxon>
    </lineage>
</organism>
<dbReference type="InterPro" id="IPR035069">
    <property type="entry name" value="TTHA1013/TTHA0281-like"/>
</dbReference>
<accession>A0A9D2HA79</accession>
<reference evidence="1" key="1">
    <citation type="journal article" date="2021" name="PeerJ">
        <title>Extensive microbial diversity within the chicken gut microbiome revealed by metagenomics and culture.</title>
        <authorList>
            <person name="Gilroy R."/>
            <person name="Ravi A."/>
            <person name="Getino M."/>
            <person name="Pursley I."/>
            <person name="Horton D.L."/>
            <person name="Alikhan N.F."/>
            <person name="Baker D."/>
            <person name="Gharbi K."/>
            <person name="Hall N."/>
            <person name="Watson M."/>
            <person name="Adriaenssens E.M."/>
            <person name="Foster-Nyarko E."/>
            <person name="Jarju S."/>
            <person name="Secka A."/>
            <person name="Antonio M."/>
            <person name="Oren A."/>
            <person name="Chaudhuri R.R."/>
            <person name="La Ragione R."/>
            <person name="Hildebrand F."/>
            <person name="Pallen M.J."/>
        </authorList>
    </citation>
    <scope>NUCLEOTIDE SEQUENCE</scope>
    <source>
        <strain evidence="1">ChiSjej2B20-11307</strain>
    </source>
</reference>
<protein>
    <submittedName>
        <fullName evidence="1">Type II toxin-antitoxin system HicB family antitoxin</fullName>
    </submittedName>
</protein>
<dbReference type="Pfam" id="PF05534">
    <property type="entry name" value="HicB"/>
    <property type="match status" value="1"/>
</dbReference>
<sequence>MLYEFKVYQMKVENHIFWVAESLSLKGCVGQGETSEDAIKELGENEKEWLDTAKEFGIPIPPITYKKGKNYSGKLALRMSPYVHEKAAETAQDLGISLNQFVNDALIAYTSDVSDSFRKEKIPYPDTEMSTHIINFPVQNNSQFSNVQEELEEM</sequence>
<dbReference type="SUPFAM" id="SSF143100">
    <property type="entry name" value="TTHA1013/TTHA0281-like"/>
    <property type="match status" value="1"/>
</dbReference>
<name>A0A9D2HA79_9FIRM</name>
<dbReference type="EMBL" id="DXAK01000048">
    <property type="protein sequence ID" value="HJA07423.1"/>
    <property type="molecule type" value="Genomic_DNA"/>
</dbReference>
<gene>
    <name evidence="1" type="ORF">H9798_09835</name>
</gene>
<dbReference type="Gene3D" id="3.30.160.250">
    <property type="match status" value="1"/>
</dbReference>
<evidence type="ECO:0000313" key="2">
    <source>
        <dbReference type="Proteomes" id="UP000824223"/>
    </source>
</evidence>
<reference evidence="1" key="2">
    <citation type="submission" date="2021-04" db="EMBL/GenBank/DDBJ databases">
        <authorList>
            <person name="Gilroy R."/>
        </authorList>
    </citation>
    <scope>NUCLEOTIDE SEQUENCE</scope>
    <source>
        <strain evidence="1">ChiSjej2B20-11307</strain>
    </source>
</reference>
<evidence type="ECO:0000313" key="1">
    <source>
        <dbReference type="EMBL" id="HJA07423.1"/>
    </source>
</evidence>
<dbReference type="InterPro" id="IPR008651">
    <property type="entry name" value="Uncharacterised_HicB"/>
</dbReference>
<proteinExistence type="predicted"/>
<comment type="caution">
    <text evidence="1">The sequence shown here is derived from an EMBL/GenBank/DDBJ whole genome shotgun (WGS) entry which is preliminary data.</text>
</comment>
<dbReference type="Proteomes" id="UP000824223">
    <property type="component" value="Unassembled WGS sequence"/>
</dbReference>